<dbReference type="Gene3D" id="3.40.190.10">
    <property type="entry name" value="Periplasmic binding protein-like II"/>
    <property type="match status" value="2"/>
</dbReference>
<dbReference type="KEGG" id="ntr:B0W44_14585"/>
<dbReference type="NCBIfam" id="TIGR02995">
    <property type="entry name" value="ectoine_ehuB"/>
    <property type="match status" value="1"/>
</dbReference>
<dbReference type="STRING" id="1471761.B0W44_14585"/>
<evidence type="ECO:0000259" key="4">
    <source>
        <dbReference type="SMART" id="SM00062"/>
    </source>
</evidence>
<dbReference type="GO" id="GO:0051470">
    <property type="term" value="P:ectoine transmembrane transport"/>
    <property type="evidence" value="ECO:0007669"/>
    <property type="project" value="InterPro"/>
</dbReference>
<evidence type="ECO:0000256" key="2">
    <source>
        <dbReference type="SAM" id="MobiDB-lite"/>
    </source>
</evidence>
<dbReference type="PANTHER" id="PTHR35936">
    <property type="entry name" value="MEMBRANE-BOUND LYTIC MUREIN TRANSGLYCOSYLASE F"/>
    <property type="match status" value="1"/>
</dbReference>
<protein>
    <submittedName>
        <fullName evidence="5">Ectoine/hydroxyectoine ABC transporter substrate-binding protein EhuB</fullName>
    </submittedName>
</protein>
<organism evidence="5 6">
    <name type="scientific">Novibacillus thermophilus</name>
    <dbReference type="NCBI Taxonomy" id="1471761"/>
    <lineage>
        <taxon>Bacteria</taxon>
        <taxon>Bacillati</taxon>
        <taxon>Bacillota</taxon>
        <taxon>Bacilli</taxon>
        <taxon>Bacillales</taxon>
        <taxon>Thermoactinomycetaceae</taxon>
        <taxon>Novibacillus</taxon>
    </lineage>
</organism>
<gene>
    <name evidence="5" type="ORF">B0W44_14585</name>
</gene>
<sequence>MKKIVYMLAIGLLAVIVVACGASGDATSDNGNGDESSSGASSEETTDEMSTLDRIKEEGKVTVGVANEKPYGFKTAEGEVTGVAPEIARAIFEDMGIETVEGEVTEFGSLIPGLQANRFDLITAGMDIRPERCEEADFGDIEIQYGEGMAVQAGNPKNLHSYEDIAANPDVKVSIMAGANQFDFLKALGVKEEQIETADSISSNIAAVASGRVDATVMTEATLNEAVASADPSQVEKAEPFTQPVIDGESVMSYGAAAFRKGDDELREAYNEGLQKLKESGKLLEILEEFGFSEDNLPPDDITTEDRCNS</sequence>
<dbReference type="OrthoDB" id="115856at2"/>
<feature type="signal peptide" evidence="3">
    <location>
        <begin position="1"/>
        <end position="21"/>
    </location>
</feature>
<keyword evidence="6" id="KW-1185">Reference proteome</keyword>
<keyword evidence="1 3" id="KW-0732">Signal</keyword>
<dbReference type="InterPro" id="IPR001638">
    <property type="entry name" value="Solute-binding_3/MltF_N"/>
</dbReference>
<name>A0A1U9KC05_9BACL</name>
<feature type="region of interest" description="Disordered" evidence="2">
    <location>
        <begin position="26"/>
        <end position="52"/>
    </location>
</feature>
<dbReference type="EMBL" id="CP019699">
    <property type="protein sequence ID" value="AQS57595.1"/>
    <property type="molecule type" value="Genomic_DNA"/>
</dbReference>
<dbReference type="RefSeq" id="WP_077721428.1">
    <property type="nucleotide sequence ID" value="NZ_CP019699.1"/>
</dbReference>
<reference evidence="5 6" key="1">
    <citation type="journal article" date="2015" name="Int. J. Syst. Evol. Microbiol.">
        <title>Novibacillus thermophilus gen. nov., sp. nov., a Gram-staining-negative and moderately thermophilic member of the family Thermoactinomycetaceae.</title>
        <authorList>
            <person name="Yang G."/>
            <person name="Chen J."/>
            <person name="Zhou S."/>
        </authorList>
    </citation>
    <scope>NUCLEOTIDE SEQUENCE [LARGE SCALE GENOMIC DNA]</scope>
    <source>
        <strain evidence="5 6">SG-1</strain>
    </source>
</reference>
<dbReference type="AlphaFoldDB" id="A0A1U9KC05"/>
<dbReference type="GO" id="GO:0033294">
    <property type="term" value="F:ectoine binding"/>
    <property type="evidence" value="ECO:0007669"/>
    <property type="project" value="InterPro"/>
</dbReference>
<dbReference type="SMART" id="SM00062">
    <property type="entry name" value="PBPb"/>
    <property type="match status" value="1"/>
</dbReference>
<dbReference type="PANTHER" id="PTHR35936:SF17">
    <property type="entry name" value="ARGININE-BINDING EXTRACELLULAR PROTEIN ARTP"/>
    <property type="match status" value="1"/>
</dbReference>
<evidence type="ECO:0000313" key="5">
    <source>
        <dbReference type="EMBL" id="AQS57595.1"/>
    </source>
</evidence>
<feature type="compositionally biased region" description="Low complexity" evidence="2">
    <location>
        <begin position="27"/>
        <end position="43"/>
    </location>
</feature>
<dbReference type="PROSITE" id="PS51257">
    <property type="entry name" value="PROKAR_LIPOPROTEIN"/>
    <property type="match status" value="1"/>
</dbReference>
<proteinExistence type="predicted"/>
<evidence type="ECO:0000256" key="3">
    <source>
        <dbReference type="SAM" id="SignalP"/>
    </source>
</evidence>
<evidence type="ECO:0000313" key="6">
    <source>
        <dbReference type="Proteomes" id="UP000188603"/>
    </source>
</evidence>
<feature type="domain" description="Solute-binding protein family 3/N-terminal" evidence="4">
    <location>
        <begin position="60"/>
        <end position="294"/>
    </location>
</feature>
<dbReference type="Proteomes" id="UP000188603">
    <property type="component" value="Chromosome"/>
</dbReference>
<dbReference type="InterPro" id="IPR014337">
    <property type="entry name" value="Ectoine_EhuB"/>
</dbReference>
<dbReference type="CDD" id="cd01002">
    <property type="entry name" value="PBP2_Ehub_like"/>
    <property type="match status" value="1"/>
</dbReference>
<feature type="chain" id="PRO_5012888725" evidence="3">
    <location>
        <begin position="22"/>
        <end position="310"/>
    </location>
</feature>
<dbReference type="SUPFAM" id="SSF53850">
    <property type="entry name" value="Periplasmic binding protein-like II"/>
    <property type="match status" value="1"/>
</dbReference>
<accession>A0A1U9KC05</accession>
<evidence type="ECO:0000256" key="1">
    <source>
        <dbReference type="ARBA" id="ARBA00022729"/>
    </source>
</evidence>
<dbReference type="Pfam" id="PF00497">
    <property type="entry name" value="SBP_bac_3"/>
    <property type="match status" value="1"/>
</dbReference>